<dbReference type="EMBL" id="CP053085">
    <property type="protein sequence ID" value="QJR37606.1"/>
    <property type="molecule type" value="Genomic_DNA"/>
</dbReference>
<dbReference type="KEGG" id="ggr:HKW67_19835"/>
<dbReference type="Gene3D" id="1.20.910.10">
    <property type="entry name" value="Heme oxygenase-like"/>
    <property type="match status" value="1"/>
</dbReference>
<dbReference type="InterPro" id="IPR016053">
    <property type="entry name" value="Haem_Oase-like"/>
</dbReference>
<proteinExistence type="predicted"/>
<reference evidence="1 2" key="1">
    <citation type="submission" date="2020-05" db="EMBL/GenBank/DDBJ databases">
        <title>Complete genome sequence of Gemmatimonas greenlandica TET16.</title>
        <authorList>
            <person name="Zeng Y."/>
        </authorList>
    </citation>
    <scope>NUCLEOTIDE SEQUENCE [LARGE SCALE GENOMIC DNA]</scope>
    <source>
        <strain evidence="1 2">TET16</strain>
    </source>
</reference>
<dbReference type="GO" id="GO:0004392">
    <property type="term" value="F:heme oxygenase (decyclizing) activity"/>
    <property type="evidence" value="ECO:0007669"/>
    <property type="project" value="InterPro"/>
</dbReference>
<accession>A0A6M4IVR4</accession>
<dbReference type="CDD" id="cd19166">
    <property type="entry name" value="HemeO-bac"/>
    <property type="match status" value="1"/>
</dbReference>
<dbReference type="SUPFAM" id="SSF48613">
    <property type="entry name" value="Heme oxygenase-like"/>
    <property type="match status" value="1"/>
</dbReference>
<name>A0A6M4IVR4_9BACT</name>
<gene>
    <name evidence="1" type="ORF">HKW67_19835</name>
</gene>
<sequence>MILQVLKDVTRESHLALERLMPLLDADLAAAEYRRMVQKLFTYHKPLEAMLFSSPGFAEIGLDYAERAKTTRLANDLCALGVSADEVAQMHSCESLPPLADPSHVFGCLYVLEGATLGGQIVTRHLQASLGLTPETGASYFSGYGVRTGPQWKAFCALLTGYAARTGADTDIVDGANATYETLTAWMHVVDVEPTTASGTGSVVRSVLA</sequence>
<keyword evidence="2" id="KW-1185">Reference proteome</keyword>
<dbReference type="RefSeq" id="WP_171227041.1">
    <property type="nucleotide sequence ID" value="NZ_CP053085.1"/>
</dbReference>
<dbReference type="Proteomes" id="UP000500938">
    <property type="component" value="Chromosome"/>
</dbReference>
<protein>
    <submittedName>
        <fullName evidence="1">Biliverdin-producing heme oxygenase</fullName>
    </submittedName>
</protein>
<dbReference type="AlphaFoldDB" id="A0A6M4IVR4"/>
<evidence type="ECO:0000313" key="1">
    <source>
        <dbReference type="EMBL" id="QJR37606.1"/>
    </source>
</evidence>
<dbReference type="InterPro" id="IPR016084">
    <property type="entry name" value="Haem_Oase-like_multi-hlx"/>
</dbReference>
<dbReference type="GO" id="GO:0006788">
    <property type="term" value="P:heme oxidation"/>
    <property type="evidence" value="ECO:0007669"/>
    <property type="project" value="InterPro"/>
</dbReference>
<evidence type="ECO:0000313" key="2">
    <source>
        <dbReference type="Proteomes" id="UP000500938"/>
    </source>
</evidence>
<dbReference type="Pfam" id="PF01126">
    <property type="entry name" value="Heme_oxygenase"/>
    <property type="match status" value="1"/>
</dbReference>
<organism evidence="1 2">
    <name type="scientific">Gemmatimonas groenlandica</name>
    <dbReference type="NCBI Taxonomy" id="2732249"/>
    <lineage>
        <taxon>Bacteria</taxon>
        <taxon>Pseudomonadati</taxon>
        <taxon>Gemmatimonadota</taxon>
        <taxon>Gemmatimonadia</taxon>
        <taxon>Gemmatimonadales</taxon>
        <taxon>Gemmatimonadaceae</taxon>
        <taxon>Gemmatimonas</taxon>
    </lineage>
</organism>